<dbReference type="Proteomes" id="UP001642484">
    <property type="component" value="Unassembled WGS sequence"/>
</dbReference>
<organism evidence="2 3">
    <name type="scientific">Durusdinium trenchii</name>
    <dbReference type="NCBI Taxonomy" id="1381693"/>
    <lineage>
        <taxon>Eukaryota</taxon>
        <taxon>Sar</taxon>
        <taxon>Alveolata</taxon>
        <taxon>Dinophyceae</taxon>
        <taxon>Suessiales</taxon>
        <taxon>Symbiodiniaceae</taxon>
        <taxon>Durusdinium</taxon>
    </lineage>
</organism>
<feature type="compositionally biased region" description="Basic and acidic residues" evidence="1">
    <location>
        <begin position="42"/>
        <end position="56"/>
    </location>
</feature>
<feature type="compositionally biased region" description="Low complexity" evidence="1">
    <location>
        <begin position="79"/>
        <end position="90"/>
    </location>
</feature>
<reference evidence="2 3" key="1">
    <citation type="submission" date="2024-02" db="EMBL/GenBank/DDBJ databases">
        <authorList>
            <person name="Chen Y."/>
            <person name="Shah S."/>
            <person name="Dougan E. K."/>
            <person name="Thang M."/>
            <person name="Chan C."/>
        </authorList>
    </citation>
    <scope>NUCLEOTIDE SEQUENCE [LARGE SCALE GENOMIC DNA]</scope>
</reference>
<evidence type="ECO:0000256" key="1">
    <source>
        <dbReference type="SAM" id="MobiDB-lite"/>
    </source>
</evidence>
<feature type="compositionally biased region" description="Polar residues" evidence="1">
    <location>
        <begin position="843"/>
        <end position="852"/>
    </location>
</feature>
<evidence type="ECO:0000313" key="2">
    <source>
        <dbReference type="EMBL" id="CAK9082606.1"/>
    </source>
</evidence>
<feature type="region of interest" description="Disordered" evidence="1">
    <location>
        <begin position="1"/>
        <end position="187"/>
    </location>
</feature>
<feature type="region of interest" description="Disordered" evidence="1">
    <location>
        <begin position="805"/>
        <end position="852"/>
    </location>
</feature>
<feature type="compositionally biased region" description="Low complexity" evidence="1">
    <location>
        <begin position="171"/>
        <end position="180"/>
    </location>
</feature>
<comment type="caution">
    <text evidence="2">The sequence shown here is derived from an EMBL/GenBank/DDBJ whole genome shotgun (WGS) entry which is preliminary data.</text>
</comment>
<feature type="compositionally biased region" description="Basic and acidic residues" evidence="1">
    <location>
        <begin position="264"/>
        <end position="273"/>
    </location>
</feature>
<feature type="region of interest" description="Disordered" evidence="1">
    <location>
        <begin position="264"/>
        <end position="294"/>
    </location>
</feature>
<protein>
    <submittedName>
        <fullName evidence="2">Uncharacterized protein</fullName>
    </submittedName>
</protein>
<sequence length="852" mass="94456">MDDAGNEGEARRASSSSSGGGGLPVKPVKRLSQAASDSSGDSPRRGASPREAEDRRKPHGKTATEAIQAIPQRRRGASEETSSPSVSRTPSRGKKLLNGNDRTPSPKEGASKGARALSARGERSNTSPETTEQKAQSRPASTSPLRGMHVRSASPVASTKCSKEREKIGRARAAAAGVKKPPVEAPKSVTGSFLLEQSLASKELLNKQRKEWMAAVKRTQDSTAKYVAQKRIAATNPSVASEAHERAQLIRRAQEDNWLDHLRAEESKAEPRSKTPPKARSQPPMPKSSVTGPTKKKVVGEFKKMLLEKGGNFVRAWRYLLDPDCRGQLTLPQLAQKCRELGFQENVRTLWYALNGPYGDAAVTMGEVDSETEAILMRFRAALLSRALELGFPKKYTSTEVPDLVAHSMLRILDLDRSYRLTRREFVCAVVLQKLATPEEAPLLFEMLCHGEPGCHSHHSANAVVKVDALKWLYLVAARAEDLPSTSEGKKGANSEKSGFRTLRRVWTETPAVFKRLREEQEKKVEEMLKLQKDAPQVEAARPAQNFDVHNYLYEDAKRRENARREASEPAPIKAVRAHDPEYIERLAQKPAPKEAEEASGKKRPVNMSRLTQLADERRMWYEQRERQREAKLQEEAQVCEQAALQLREEVARKSRMTIAVRRWRQMLAQVVIIAAFAPGLNAEAGQGGVWQLLALAAGSSKAQLRLAEDHDDALSVAGGASLCWKDRARITMAARLKLLVRFKQVEEHWGCALDELLEDMNPEPPDLQQLKPEGAKAPVGLAAMQQSAPFEFAERIMVLESEPVLSGDCPQPKPAKPRLLNERPNGTPPRRGRMQPSAVPQRPQQLTVFEK</sequence>
<gene>
    <name evidence="2" type="ORF">CCMP2556_LOCUS40343</name>
</gene>
<accession>A0ABP0Q3I2</accession>
<proteinExistence type="predicted"/>
<keyword evidence="3" id="KW-1185">Reference proteome</keyword>
<dbReference type="EMBL" id="CAXAMN010023940">
    <property type="protein sequence ID" value="CAK9082606.1"/>
    <property type="molecule type" value="Genomic_DNA"/>
</dbReference>
<feature type="compositionally biased region" description="Polar residues" evidence="1">
    <location>
        <begin position="124"/>
        <end position="144"/>
    </location>
</feature>
<name>A0ABP0Q3I2_9DINO</name>
<evidence type="ECO:0000313" key="3">
    <source>
        <dbReference type="Proteomes" id="UP001642484"/>
    </source>
</evidence>